<keyword evidence="6" id="KW-0677">Repeat</keyword>
<dbReference type="PROSITE" id="PS50027">
    <property type="entry name" value="EGF_LAM_2"/>
    <property type="match status" value="7"/>
</dbReference>
<dbReference type="Pfam" id="PF00053">
    <property type="entry name" value="EGF_laminin"/>
    <property type="match status" value="10"/>
</dbReference>
<feature type="disulfide bond" evidence="12">
    <location>
        <begin position="574"/>
        <end position="583"/>
    </location>
</feature>
<evidence type="ECO:0000259" key="15">
    <source>
        <dbReference type="PROSITE" id="PS50853"/>
    </source>
</evidence>
<feature type="domain" description="Fibronectin type-III" evidence="15">
    <location>
        <begin position="4126"/>
        <end position="4210"/>
    </location>
</feature>
<comment type="caution">
    <text evidence="12">Lacks conserved residue(s) required for the propagation of feature annotation.</text>
</comment>
<sequence>MRMETAFTTTCVRSIMNHALYSHTLNAHIFVTVRVNSESISFFINGIGPSFSAAYTSSLVSQLQDESAAWVRVGQTLSGTNQFLGRIQDFRLYEVTLSNREIAEDYSGVLPELRVQSSCRCPSMYPRVSPLQVHYCIKNGVPDNTENVVLRLNPESHPLEYVNDEDSNSIWISNFLNQANVIIDLGDEFQVFYVVIQFYSPFPKAVKIERLMGATLIWDTWQMYAEDCMTYFSVSNDGPLPTPISVNCLKFPSQTQYSKGNITLNILSSEPVARPGYNNFYNTSELYQFVRARKIRIQMADHYYIKNERQAYYGLYEVIISGRCDCNGHAENCNYTSLPYKCNCSEESHTEGRMCERCKPLFNNKPFRYGDNINLFPCLPCNCYEHADSCVYNITLDPFPKDHFSGGGGICVACKHNTIGQFCDTCINLYYRPLQKSKYDVDVCTPCDCFVGGVRNNSMDCQKDGGQCLCKPYVVGRQCSTCAAGYYNLTADNPDGCISCGCHLAGSQNANISCHPTSGTCNCKVNVRNNKCDACQFGYYNLSASNPFGCSACNCNPLGSTGQFCDPASGQCQCKDNIIGQLCDTCADGYYDFWGLCRPCECDPKGTELNTFCDKQTGQCQCKANVRGLRCDKCKEKSFGFGLNLRTGCMDCTCDIAGTVNGSNFCDNVTGVCACKSKVQGNNCNICKPNTWGLNVSNTEGCIPCNCDPSGTQNGNISDPQSLPCDQNTGQCTCLIYRLGRQCDDCRNGYYVNPSPGGGCFMCDCDDLGTIPETYCTTKTGQCQCKGGNSGVTGKSCNQCLPGYYGFQPYKGICSLCDCVVAGSKNLTCNSVTGQCQCKEFVTGRGCDTCVSGSSFLDAENSYGCSKAPAQQPQPYYDPLGPTILNLHWQPPDKPNGVIKSYKLYRNRTLIFTPGANERTFNDTGLIPYTVYEYIIEAFNAFGSVNSTPVAYRTLAGPPSGIISLNITNIRSKSATFRWNEPAMRNGPYVKYKLLAQTAGSMQTKLLWEGTTTETYVSTLLPFTNYSFYVNACTEGGCLQSNGYTVSTQSSVPEGMRSPNITTVSSSQLYVAWSPPDQPNGIIIFYELWMRGQLGSDGIRKPPETRIFHPSGQYNPRPTLTPGENTLPAPDTNFTIGGLQPFTMYDFQVLAENDAGKAASPWVSGQTGEALPVSILPPDILSISSSELNITWRSPSASEAMGVISLYRVHYYQKTNLTTFPYAPPYMWTMIYNTSGSTNFYVMHGLSPYSNYTFKIEACNSIGCVNSTAAVGRTQQAVPEGLTKPIVRGYNSTVMEILWLPPAFPNGPDPEYTIEKTVPALSYPPQVIRGTRFPGGGYYLFPPDTLTPNVPFTGVQFWFRTRERDGLLLFGASDGKQEEFVTLQFRAGRPWFIFDPQGCPTFVQLDDKLSAISFVDGEWHRLYLFRNETFATIVVDDQYAGTRQVSCAQGSVIGPLTGVYVGGIPASYKMRREDKDPRIQPLSYGFQGCIRDIQIMKQKFPTEAWITLDWNDAISNELAFLNWEGCPINLDHGIHFMGQGFARFSASTVQVGNNKDFKFGFRTQKHTGILFFSYGAQGVYIYAALIKGALHFEFANGIYVGGATFNWNDVNLCDSRWYTVQLSKKGQQASIAIDGIGTETKGDPNVNLNVYVMSELYIGGIPPDAEASRFINENKLSIPLDAFGGCIRDFTQDSFTVLDFRTDSIEVVNVNMDGCTPFHMVQETCVNDLIHEVYKGNKTQVYDVDLDPYTDYLYHVHAKNLAGTATSPWGYGRTKEGAPIGMLPPSEARSISGYIVEVTWRPPISTAGLLTRYELQGYNLDNTTIDPIIIIITNTSMLLGNLTKTVPYTNYLIKIVACTDGGCASHQDGLNFRTNEEAPENVSSPTAESGPTYLIVKWDPPANPNGPITGNFLFQDDVLIYSGGKTSFNVTNLQVYTAYRFYIRTCTRIGCTNGSTVALSTAQLPPTYMKPPRLLALGTRSAETRWEQPEQLNGVLQRYILYTSVNASMIGKEVYNNTDFFLDYVITNLTAGTTYYIRVAACTGGGCRVSEPSNITTQESSPEGVQPPVVISPSPTELNVTWMEPTLPNGKIIQYQLYLNEVPTYKGISMSHLIGSLRPYSLNSLRVAACTIRGCGSSTLVQVRTQEAPPVGFIVMEMTVNNSRTINVRWTQPESPNGDLFYDVFASGLFYADIVHWNYATVSVRRSMYHGKISSRWVEVSPLIPMSTYLIQINASNLAGFLLSNELTAVMPAGTPDGVMSPNLISQTPTTITATWSAVGRKNSAEDPNYVLQFRETIPGAQVIDAFGPTTAFTHTKENLIPFRNYEFRLVASNTHGSSFSEWVSQVTRQDRPIGVDPPLIAGVGSRHIDITWTRPLTPNGIIMQYKIYQNNVFREIVPGNVTSLTIDELLPYTSYAFQVEGCTLGGCTKSSESARVRTLEDIPEGIYEPLVVSRTPASVEIRWSEPSMPNGLISLYGINRRLNGTNVFTTVTTVAASSVMAYVDESSELSPYTSYQYQLAVTNGAGVGYSPWVTITTKSTRPSGVLAPLVRILSPTMMNVSWDPPLQPNGLIEFYAIQLPEQRLEIRNISQTSILLTNLVPYTEYSVTLTVCTDGGCTESPQVIVRTYAMVPEGQLPPIATPVSQSIISVVWQSPKRPNGPNIQYELSRMKIRQPLDSSASGFNLWERVFKGTSTAFEDRGLTLYTTYRYRVTVYNDVGQMTSEPTANVSTFGGFPRQAAVVTGYAINHLSVAVSWITPNEVELQGSVTEYTMKVTSNTQNFTQIVSARNNNAIIQNLTPNTDYRITVTITINGGATITSEPIIIHTKDGAPVGLQIPILSIISETALRVSWKDPDNPNGEITGYNIYVNGKKIETGMVYAGSYVIRNLLPYTVYVIQLEVCTVFVCVKSAEVLGTTVEALPQGVASPTAVPISASNIHVMWTQPYQPNGIILRYDLYRKYLTQCSQIPTTTPSPEFTKCTFIECGILESLCGTTCYSGPKVCCNGVLYASVVGYDCCGTQYVPRSFPTDVCCGGMFHSRMENYQCCGQRYEKVLPGQVCCLDQLEDRVAIGYGDACCGSIPYSFVGAQICCADKLLSAYQQHCCGGEVVSDTMVCCGGMTDGKAFTLMENRICCGYEYVEKYSTLCCTADTGDNKVCCGTGTVCPVRDSETAFCNRCNFNQSAYMCGSVSGHLDPQTITVSTPSPTDSCVVSLDRIYSGLEIDYMDKELNPYSHYEYAVSAVNSAGSTQSSFTSAMTQQAQPQGLAPPRATVDPTKLNVIYLSWKLPVIPNGEILRFILTRDGIELYRGLDIQFSDDTNIMPFRSYTYMLSACTVAGCVTSDKITIATSKAPPEDMLPPKLVVVNDTVIQAYWIPPAKPNGIIQLYTFYIFGANQSRAVNTTGLFITVTDLQPFSKYSTVIQVCNDIGCTQSTNVTIKTPEGQPAGLDPPDILVASSTSVDIFWSPPDKPNGQILFYGLIRSDQTKQDRIYMGKGDNFHMSDYGLTPGATYQYVLITGNSIGNISSGSSAVTMPYRLPSNIPPPKNVTVLSATEVYVEWNYFSSSEGFIDQYRVLLNPGQPDEVTIGVGFNLSRKVTGLTPFTTYDVRVQGCLQDQPLGCGSSPGIVVQTFEASPDGLAAPHAVSVASNIVDISWEPPKFPNGIITQYLIYYKTPDSIIELLINRVDGATYQVRHAGPDLKPFFEYDYKVVGGNSKGDVSSSWTRVRTLEAPPTGLPQPLVTVTGAFSINLQWQYPAHPNGMITKYTFVYRIIERDPTVPMLNLSLSVIGNTTNTSISGLRPYADYQLQLQAFNGAGSTTTSWVNFKTNESSPSGLGLFDIEKINTGTSAILRWGAPVYPNGIITTYRIYEGDSSVAVFQGLNQQFELRRLQPYTDYTVQLEACTTAGCTRSVLQTFRSAEIPPTDLSSPLMGEVTSNTVTLTWTRPGNANGLITMYEVVRQSNVRIQKRSLSYPVVIYRTMDTAASSYKYTDTNLQPFTEYQYSIRAVNSQGSTQSQWQTAFTQQAPPDGVNPPIVTYLDSNVSALNIKWIAPLKPNGIIQSYQLQRNGSVLFSFSPLDKKEFNDTGLKAYTWYNYTLTVCSGGGCTTSDPTLFRTKESAPLSVAPPSVVALNSTAVRVTWTIPKITNGEISIYQLKMDGVVVFQGLQLLYVLGNLLPYHEYSFVLVACTKGGCIESGQVIGSTEDSSPQGMLPPVLRVMTATSIEVTWVPPQFPNGIITSYDVRRDGRLIYTQSISSSGSLSTRYMDYNLNPGTAYSYVVTAINRKGSTESPPSLAMTFSSSPSGLDPPTLYPLTATSIQVIWQTPRSPNGVIKNYTLYRDGEMVYAGGQEQLSYIVPGLQFWTEYSFRVQACTDRGCQLSTPASGRTLEAIPEGQRSPQLRALADQNGAHTGILITWESPLKPNGIIKTYEVYRRQLIKEGIGVSYGPTKLVYNGSQLQYTDKSNEVQPFMDYQYSVTAVNSVGKIASLWETVQTKQASPAAVLPPIVMETTLSTISVTITPPAVPNGVVYNYNVLVNGTV</sequence>
<evidence type="ECO:0000256" key="12">
    <source>
        <dbReference type="PROSITE-ProRule" id="PRU00460"/>
    </source>
</evidence>
<feature type="domain" description="Fibronectin type-III" evidence="15">
    <location>
        <begin position="3543"/>
        <end position="3638"/>
    </location>
</feature>
<keyword evidence="5" id="KW-0732">Signal</keyword>
<dbReference type="InterPro" id="IPR050713">
    <property type="entry name" value="RTP_Phos/Ushers"/>
</dbReference>
<feature type="domain" description="Fibronectin type-III" evidence="15">
    <location>
        <begin position="3834"/>
        <end position="3924"/>
    </location>
</feature>
<evidence type="ECO:0000313" key="17">
    <source>
        <dbReference type="EMBL" id="KAL3874274.1"/>
    </source>
</evidence>
<feature type="domain" description="Fibronectin type-III" evidence="15">
    <location>
        <begin position="1878"/>
        <end position="1967"/>
    </location>
</feature>
<feature type="domain" description="Laminin EGF-like" evidence="14">
    <location>
        <begin position="652"/>
        <end position="704"/>
    </location>
</feature>
<evidence type="ECO:0008006" key="19">
    <source>
        <dbReference type="Google" id="ProtNLM"/>
    </source>
</evidence>
<evidence type="ECO:0000313" key="18">
    <source>
        <dbReference type="Proteomes" id="UP001634394"/>
    </source>
</evidence>
<dbReference type="InterPro" id="IPR008979">
    <property type="entry name" value="Galactose-bd-like_sf"/>
</dbReference>
<dbReference type="SMART" id="SM00060">
    <property type="entry name" value="FN3"/>
    <property type="match status" value="30"/>
</dbReference>
<dbReference type="InterPro" id="IPR001791">
    <property type="entry name" value="Laminin_G"/>
</dbReference>
<dbReference type="FunFam" id="2.10.25.10:FF:000275">
    <property type="entry name" value="usherin"/>
    <property type="match status" value="2"/>
</dbReference>
<feature type="disulfide bond" evidence="12">
    <location>
        <begin position="523"/>
        <end position="532"/>
    </location>
</feature>
<dbReference type="InterPro" id="IPR003961">
    <property type="entry name" value="FN3_dom"/>
</dbReference>
<name>A0ABD3WJW9_SINWO</name>
<feature type="domain" description="Fibronectin type-III" evidence="15">
    <location>
        <begin position="1052"/>
        <end position="1173"/>
    </location>
</feature>
<feature type="domain" description="Fibronectin type-III" evidence="15">
    <location>
        <begin position="3639"/>
        <end position="3733"/>
    </location>
</feature>
<evidence type="ECO:0000256" key="8">
    <source>
        <dbReference type="ARBA" id="ARBA00023157"/>
    </source>
</evidence>
<accession>A0ABD3WJW9</accession>
<dbReference type="SMART" id="SM00180">
    <property type="entry name" value="EGF_Lam"/>
    <property type="match status" value="10"/>
</dbReference>
<dbReference type="Pfam" id="PF02210">
    <property type="entry name" value="Laminin_G_2"/>
    <property type="match status" value="2"/>
</dbReference>
<dbReference type="FunFam" id="2.60.40.10:FF:001004">
    <property type="entry name" value="Usherin"/>
    <property type="match status" value="1"/>
</dbReference>
<feature type="domain" description="Fibronectin type-III" evidence="15">
    <location>
        <begin position="2542"/>
        <end position="2635"/>
    </location>
</feature>
<dbReference type="SMART" id="SM00282">
    <property type="entry name" value="LamG"/>
    <property type="match status" value="2"/>
</dbReference>
<protein>
    <recommendedName>
        <fullName evidence="19">Usherin</fullName>
    </recommendedName>
</protein>
<dbReference type="Pfam" id="PF00041">
    <property type="entry name" value="fn3"/>
    <property type="match status" value="15"/>
</dbReference>
<keyword evidence="10" id="KW-0966">Cell projection</keyword>
<dbReference type="SMART" id="SM00136">
    <property type="entry name" value="LamNT"/>
    <property type="match status" value="1"/>
</dbReference>
<feature type="domain" description="Fibronectin type-III" evidence="15">
    <location>
        <begin position="2832"/>
        <end position="2924"/>
    </location>
</feature>
<dbReference type="PRINTS" id="PR00011">
    <property type="entry name" value="EGFLAMININ"/>
</dbReference>
<evidence type="ECO:0000256" key="11">
    <source>
        <dbReference type="ARBA" id="ARBA00023292"/>
    </source>
</evidence>
<feature type="domain" description="Fibronectin type-III" evidence="15">
    <location>
        <begin position="2443"/>
        <end position="2541"/>
    </location>
</feature>
<feature type="disulfide bond" evidence="12">
    <location>
        <begin position="675"/>
        <end position="684"/>
    </location>
</feature>
<feature type="disulfide bond" evidence="12">
    <location>
        <begin position="734"/>
        <end position="743"/>
    </location>
</feature>
<feature type="disulfide bond" evidence="12">
    <location>
        <begin position="622"/>
        <end position="631"/>
    </location>
</feature>
<dbReference type="GO" id="GO:0042995">
    <property type="term" value="C:cell projection"/>
    <property type="evidence" value="ECO:0007669"/>
    <property type="project" value="UniProtKB-SubCell"/>
</dbReference>
<evidence type="ECO:0000256" key="1">
    <source>
        <dbReference type="ARBA" id="ARBA00004316"/>
    </source>
</evidence>
<feature type="domain" description="Laminin EGF-like" evidence="14">
    <location>
        <begin position="500"/>
        <end position="552"/>
    </location>
</feature>
<feature type="disulfide bond" evidence="12">
    <location>
        <begin position="746"/>
        <end position="760"/>
    </location>
</feature>
<evidence type="ECO:0000259" key="14">
    <source>
        <dbReference type="PROSITE" id="PS50027"/>
    </source>
</evidence>
<keyword evidence="11 12" id="KW-0424">Laminin EGF-like domain</keyword>
<feature type="domain" description="Laminin G" evidence="13">
    <location>
        <begin position="1328"/>
        <end position="1526"/>
    </location>
</feature>
<dbReference type="InterPro" id="IPR008211">
    <property type="entry name" value="Laminin_N"/>
</dbReference>
<comment type="caution">
    <text evidence="17">The sequence shown here is derived from an EMBL/GenBank/DDBJ whole genome shotgun (WGS) entry which is preliminary data.</text>
</comment>
<dbReference type="Pfam" id="PF00055">
    <property type="entry name" value="Laminin_N"/>
    <property type="match status" value="1"/>
</dbReference>
<evidence type="ECO:0000256" key="7">
    <source>
        <dbReference type="ARBA" id="ARBA00023054"/>
    </source>
</evidence>
<feature type="domain" description="Laminin EGF-like" evidence="14">
    <location>
        <begin position="705"/>
        <end position="762"/>
    </location>
</feature>
<dbReference type="SUPFAM" id="SSF49785">
    <property type="entry name" value="Galactose-binding domain-like"/>
    <property type="match status" value="1"/>
</dbReference>
<dbReference type="FunFam" id="2.60.40.10:FF:001176">
    <property type="entry name" value="Usherin"/>
    <property type="match status" value="1"/>
</dbReference>
<feature type="domain" description="Fibronectin type-III" evidence="15">
    <location>
        <begin position="1781"/>
        <end position="1877"/>
    </location>
</feature>
<dbReference type="Gene3D" id="2.10.25.10">
    <property type="entry name" value="Laminin"/>
    <property type="match status" value="9"/>
</dbReference>
<dbReference type="Gene3D" id="2.60.120.200">
    <property type="match status" value="3"/>
</dbReference>
<keyword evidence="9" id="KW-0325">Glycoprotein</keyword>
<dbReference type="Gene3D" id="2.60.120.260">
    <property type="entry name" value="Galactose-binding domain-like"/>
    <property type="match status" value="1"/>
</dbReference>
<keyword evidence="8 12" id="KW-1015">Disulfide bond</keyword>
<comment type="subcellular location">
    <subcellularLocation>
        <location evidence="1">Cell projection</location>
    </subcellularLocation>
    <subcellularLocation>
        <location evidence="2">Secreted</location>
        <location evidence="2">Extracellular space</location>
        <location evidence="2">Extracellular matrix</location>
    </subcellularLocation>
</comment>
<dbReference type="Gene3D" id="2.60.40.10">
    <property type="entry name" value="Immunoglobulins"/>
    <property type="match status" value="29"/>
</dbReference>
<dbReference type="CDD" id="cd00063">
    <property type="entry name" value="FN3"/>
    <property type="match status" value="26"/>
</dbReference>
<feature type="domain" description="Fibronectin type-III" evidence="15">
    <location>
        <begin position="2064"/>
        <end position="2148"/>
    </location>
</feature>
<feature type="domain" description="Fibronectin type-III" evidence="15">
    <location>
        <begin position="1174"/>
        <end position="1281"/>
    </location>
</feature>
<evidence type="ECO:0000256" key="4">
    <source>
        <dbReference type="ARBA" id="ARBA00022530"/>
    </source>
</evidence>
<feature type="domain" description="Fibronectin type-III" evidence="15">
    <location>
        <begin position="3448"/>
        <end position="3542"/>
    </location>
</feature>
<feature type="domain" description="Fibronectin type-III" evidence="15">
    <location>
        <begin position="3354"/>
        <end position="3444"/>
    </location>
</feature>
<feature type="domain" description="Laminin G" evidence="13">
    <location>
        <begin position="1531"/>
        <end position="1715"/>
    </location>
</feature>
<feature type="domain" description="Fibronectin type-III" evidence="15">
    <location>
        <begin position="2637"/>
        <end position="2739"/>
    </location>
</feature>
<feature type="domain" description="Laminin EGF-like" evidence="14">
    <location>
        <begin position="600"/>
        <end position="651"/>
    </location>
</feature>
<evidence type="ECO:0000256" key="2">
    <source>
        <dbReference type="ARBA" id="ARBA00004498"/>
    </source>
</evidence>
<reference evidence="17 18" key="1">
    <citation type="submission" date="2024-11" db="EMBL/GenBank/DDBJ databases">
        <title>Chromosome-level genome assembly of the freshwater bivalve Anodonta woodiana.</title>
        <authorList>
            <person name="Chen X."/>
        </authorList>
    </citation>
    <scope>NUCLEOTIDE SEQUENCE [LARGE SCALE GENOMIC DNA]</scope>
    <source>
        <strain evidence="17">MN2024</strain>
        <tissue evidence="17">Gills</tissue>
    </source>
</reference>
<feature type="domain" description="Fibronectin type-III" evidence="15">
    <location>
        <begin position="2355"/>
        <end position="2442"/>
    </location>
</feature>
<dbReference type="PROSITE" id="PS50853">
    <property type="entry name" value="FN3"/>
    <property type="match status" value="27"/>
</dbReference>
<dbReference type="InterPro" id="IPR013320">
    <property type="entry name" value="ConA-like_dom_sf"/>
</dbReference>
<dbReference type="CDD" id="cd00055">
    <property type="entry name" value="EGF_Lam"/>
    <property type="match status" value="10"/>
</dbReference>
<feature type="domain" description="Fibronectin type-III" evidence="15">
    <location>
        <begin position="4402"/>
        <end position="4503"/>
    </location>
</feature>
<keyword evidence="3" id="KW-0964">Secreted</keyword>
<feature type="domain" description="Laminin EGF-like" evidence="14">
    <location>
        <begin position="553"/>
        <end position="599"/>
    </location>
</feature>
<evidence type="ECO:0000256" key="5">
    <source>
        <dbReference type="ARBA" id="ARBA00022729"/>
    </source>
</evidence>
<feature type="disulfide bond" evidence="12">
    <location>
        <begin position="553"/>
        <end position="565"/>
    </location>
</feature>
<dbReference type="FunFam" id="2.10.25.10:FF:000135">
    <property type="entry name" value="Laminin subunit beta 4"/>
    <property type="match status" value="1"/>
</dbReference>
<dbReference type="Proteomes" id="UP001634394">
    <property type="component" value="Unassembled WGS sequence"/>
</dbReference>
<evidence type="ECO:0000259" key="16">
    <source>
        <dbReference type="PROSITE" id="PS51117"/>
    </source>
</evidence>
<dbReference type="SUPFAM" id="SSF49265">
    <property type="entry name" value="Fibronectin type III"/>
    <property type="match status" value="19"/>
</dbReference>
<dbReference type="EMBL" id="JBJQND010000006">
    <property type="protein sequence ID" value="KAL3874274.1"/>
    <property type="molecule type" value="Genomic_DNA"/>
</dbReference>
<keyword evidence="7" id="KW-0175">Coiled coil</keyword>
<dbReference type="SUPFAM" id="SSF57196">
    <property type="entry name" value="EGF/Laminin"/>
    <property type="match status" value="8"/>
</dbReference>
<feature type="domain" description="Fibronectin type-III" evidence="15">
    <location>
        <begin position="958"/>
        <end position="1051"/>
    </location>
</feature>
<feature type="domain" description="Fibronectin type-III" evidence="15">
    <location>
        <begin position="869"/>
        <end position="957"/>
    </location>
</feature>
<dbReference type="FunFam" id="2.10.25.10:FF:000090">
    <property type="entry name" value="laminin subunit alpha"/>
    <property type="match status" value="3"/>
</dbReference>
<feature type="domain" description="Fibronectin type-III" evidence="15">
    <location>
        <begin position="4309"/>
        <end position="4399"/>
    </location>
</feature>
<organism evidence="17 18">
    <name type="scientific">Sinanodonta woodiana</name>
    <name type="common">Chinese pond mussel</name>
    <name type="synonym">Anodonta woodiana</name>
    <dbReference type="NCBI Taxonomy" id="1069815"/>
    <lineage>
        <taxon>Eukaryota</taxon>
        <taxon>Metazoa</taxon>
        <taxon>Spiralia</taxon>
        <taxon>Lophotrochozoa</taxon>
        <taxon>Mollusca</taxon>
        <taxon>Bivalvia</taxon>
        <taxon>Autobranchia</taxon>
        <taxon>Heteroconchia</taxon>
        <taxon>Palaeoheterodonta</taxon>
        <taxon>Unionida</taxon>
        <taxon>Unionoidea</taxon>
        <taxon>Unionidae</taxon>
        <taxon>Unioninae</taxon>
        <taxon>Sinanodonta</taxon>
    </lineage>
</organism>
<feature type="non-terminal residue" evidence="17">
    <location>
        <position position="4546"/>
    </location>
</feature>
<dbReference type="InterPro" id="IPR002049">
    <property type="entry name" value="LE_dom"/>
</dbReference>
<feature type="domain" description="Fibronectin type-III" evidence="15">
    <location>
        <begin position="2741"/>
        <end position="2831"/>
    </location>
</feature>
<feature type="domain" description="Fibronectin type-III" evidence="15">
    <location>
        <begin position="3734"/>
        <end position="3833"/>
    </location>
</feature>
<keyword evidence="4" id="KW-0272">Extracellular matrix</keyword>
<evidence type="ECO:0000259" key="13">
    <source>
        <dbReference type="PROSITE" id="PS50025"/>
    </source>
</evidence>
<dbReference type="FunFam" id="2.10.25.10:FF:000388">
    <property type="entry name" value="Laminin subunit alpha"/>
    <property type="match status" value="1"/>
</dbReference>
<feature type="domain" description="Laminin EGF-like" evidence="14">
    <location>
        <begin position="763"/>
        <end position="821"/>
    </location>
</feature>
<dbReference type="SUPFAM" id="SSF49899">
    <property type="entry name" value="Concanavalin A-like lectins/glucanases"/>
    <property type="match status" value="3"/>
</dbReference>
<feature type="domain" description="Fibronectin type-III" evidence="15">
    <location>
        <begin position="4214"/>
        <end position="4308"/>
    </location>
</feature>
<proteinExistence type="predicted"/>
<evidence type="ECO:0000256" key="9">
    <source>
        <dbReference type="ARBA" id="ARBA00023180"/>
    </source>
</evidence>
<feature type="domain" description="Fibronectin type-III" evidence="15">
    <location>
        <begin position="2258"/>
        <end position="2351"/>
    </location>
</feature>
<feature type="domain" description="Fibronectin type-III" evidence="15">
    <location>
        <begin position="1968"/>
        <end position="2063"/>
    </location>
</feature>
<dbReference type="InterPro" id="IPR013783">
    <property type="entry name" value="Ig-like_fold"/>
</dbReference>
<feature type="disulfide bond" evidence="12">
    <location>
        <begin position="470"/>
        <end position="479"/>
    </location>
</feature>
<dbReference type="PANTHER" id="PTHR46957:SF7">
    <property type="entry name" value="USHERIN"/>
    <property type="match status" value="1"/>
</dbReference>
<dbReference type="InterPro" id="IPR036116">
    <property type="entry name" value="FN3_sf"/>
</dbReference>
<feature type="domain" description="Laminin EGF-like" evidence="14">
    <location>
        <begin position="447"/>
        <end position="499"/>
    </location>
</feature>
<dbReference type="PROSITE" id="PS50025">
    <property type="entry name" value="LAM_G_DOMAIN"/>
    <property type="match status" value="2"/>
</dbReference>
<dbReference type="PROSITE" id="PS01248">
    <property type="entry name" value="EGF_LAM_1"/>
    <property type="match status" value="2"/>
</dbReference>
<gene>
    <name evidence="17" type="ORF">ACJMK2_037314</name>
</gene>
<feature type="disulfide bond" evidence="12">
    <location>
        <begin position="555"/>
        <end position="572"/>
    </location>
</feature>
<evidence type="ECO:0000256" key="6">
    <source>
        <dbReference type="ARBA" id="ARBA00022737"/>
    </source>
</evidence>
<feature type="domain" description="Laminin N-terminal" evidence="16">
    <location>
        <begin position="88"/>
        <end position="323"/>
    </location>
</feature>
<dbReference type="FunFam" id="2.60.40.10:FF:001716">
    <property type="entry name" value="Usherin"/>
    <property type="match status" value="1"/>
</dbReference>
<evidence type="ECO:0000256" key="10">
    <source>
        <dbReference type="ARBA" id="ARBA00023273"/>
    </source>
</evidence>
<feature type="domain" description="Fibronectin type-III" evidence="15">
    <location>
        <begin position="3925"/>
        <end position="4032"/>
    </location>
</feature>
<dbReference type="PROSITE" id="PS51117">
    <property type="entry name" value="LAMININ_NTER"/>
    <property type="match status" value="1"/>
</dbReference>
<keyword evidence="18" id="KW-1185">Reference proteome</keyword>
<dbReference type="PANTHER" id="PTHR46957">
    <property type="entry name" value="CYTOKINE RECEPTOR"/>
    <property type="match status" value="1"/>
</dbReference>
<feature type="domain" description="Fibronectin type-III" evidence="15">
    <location>
        <begin position="4035"/>
        <end position="4122"/>
    </location>
</feature>
<dbReference type="CDD" id="cd00110">
    <property type="entry name" value="LamG"/>
    <property type="match status" value="2"/>
</dbReference>
<evidence type="ECO:0000256" key="3">
    <source>
        <dbReference type="ARBA" id="ARBA00022525"/>
    </source>
</evidence>